<evidence type="ECO:0008006" key="4">
    <source>
        <dbReference type="Google" id="ProtNLM"/>
    </source>
</evidence>
<proteinExistence type="predicted"/>
<dbReference type="RefSeq" id="WP_245126782.1">
    <property type="nucleotide sequence ID" value="NZ_CP095064.1"/>
</dbReference>
<keyword evidence="1" id="KW-0472">Membrane</keyword>
<sequence length="257" mass="28839">MLALLLLDEGSAITNTVFLLKAIPVVFLYVVALLLILPQGRFAEWRPLGFLCSCVLATIGIRIWPTHYSYQQYNTPVLIAAGLLFLPLLLVSIVYLASRETPKQKLVVSGVPLTSEDETELQARLTDRRMAVEVLETATTDTTKHLLFQDHRPAAYKSGAVLSQVLAPVYAQLRPLIAYVQSQQRIETIGLEMTLVEEQGWQLRLYLVAPIQQLNGLLEQVDAIPRKQLRAGRVDSVVRIDYREGHPLNIMDTSSDY</sequence>
<keyword evidence="2" id="KW-0614">Plasmid</keyword>
<dbReference type="EMBL" id="CP095064">
    <property type="protein sequence ID" value="UOQ69030.1"/>
    <property type="molecule type" value="Genomic_DNA"/>
</dbReference>
<evidence type="ECO:0000313" key="3">
    <source>
        <dbReference type="Proteomes" id="UP000830401"/>
    </source>
</evidence>
<protein>
    <recommendedName>
        <fullName evidence="4">DUF4153 domain-containing protein</fullName>
    </recommendedName>
</protein>
<dbReference type="Proteomes" id="UP000830401">
    <property type="component" value="Plasmid unnamed3"/>
</dbReference>
<reference evidence="2" key="1">
    <citation type="submission" date="2022-04" db="EMBL/GenBank/DDBJ databases">
        <title>Hymenobacter sp. isolated from the air.</title>
        <authorList>
            <person name="Won M."/>
            <person name="Lee C.-M."/>
            <person name="Woen H.-Y."/>
            <person name="Kwon S.-W."/>
        </authorList>
    </citation>
    <scope>NUCLEOTIDE SEQUENCE</scope>
    <source>
        <strain evidence="2">5420S-77</strain>
        <plasmid evidence="2">unnamed3</plasmid>
    </source>
</reference>
<feature type="transmembrane region" description="Helical" evidence="1">
    <location>
        <begin position="77"/>
        <end position="97"/>
    </location>
</feature>
<organism evidence="2 3">
    <name type="scientific">Hymenobacter volaticus</name>
    <dbReference type="NCBI Taxonomy" id="2932254"/>
    <lineage>
        <taxon>Bacteria</taxon>
        <taxon>Pseudomonadati</taxon>
        <taxon>Bacteroidota</taxon>
        <taxon>Cytophagia</taxon>
        <taxon>Cytophagales</taxon>
        <taxon>Hymenobacteraceae</taxon>
        <taxon>Hymenobacter</taxon>
    </lineage>
</organism>
<name>A0ABY4GDP1_9BACT</name>
<feature type="transmembrane region" description="Helical" evidence="1">
    <location>
        <begin position="12"/>
        <end position="36"/>
    </location>
</feature>
<keyword evidence="1" id="KW-1133">Transmembrane helix</keyword>
<geneLocation type="plasmid" evidence="2 3">
    <name>unnamed3</name>
</geneLocation>
<evidence type="ECO:0000256" key="1">
    <source>
        <dbReference type="SAM" id="Phobius"/>
    </source>
</evidence>
<keyword evidence="1" id="KW-0812">Transmembrane</keyword>
<gene>
    <name evidence="2" type="ORF">MUN86_26365</name>
</gene>
<feature type="transmembrane region" description="Helical" evidence="1">
    <location>
        <begin position="48"/>
        <end position="65"/>
    </location>
</feature>
<keyword evidence="3" id="KW-1185">Reference proteome</keyword>
<evidence type="ECO:0000313" key="2">
    <source>
        <dbReference type="EMBL" id="UOQ69030.1"/>
    </source>
</evidence>
<accession>A0ABY4GDP1</accession>